<proteinExistence type="predicted"/>
<keyword evidence="1" id="KW-0812">Transmembrane</keyword>
<comment type="caution">
    <text evidence="2">The sequence shown here is derived from an EMBL/GenBank/DDBJ whole genome shotgun (WGS) entry which is preliminary data.</text>
</comment>
<gene>
    <name evidence="2" type="ORF">E5K00_04145</name>
</gene>
<dbReference type="EMBL" id="SRLC01000001">
    <property type="protein sequence ID" value="TGE24416.1"/>
    <property type="molecule type" value="Genomic_DNA"/>
</dbReference>
<keyword evidence="3" id="KW-1185">Reference proteome</keyword>
<evidence type="ECO:0000313" key="3">
    <source>
        <dbReference type="Proteomes" id="UP000297549"/>
    </source>
</evidence>
<sequence length="217" mass="25086">MFEFEDPLGDAIVALLVLLICYGVFKQVTYYFKPYHKRKRKLAKLIAQTRNIFEIQQLHLEQNWLNLIANKYRANKQFGSKENDFTVFANIPDKLLLLPSVHDLIDEHSAHLFFYTIQDRTASAIANNAHYKAGCVYIPIDILPFPLDYTIFALDYLIANESFYDSDTAEAIARSKTQKRAIHRVLISHIVNVRSELLPIDINENERVGQRAIVKTT</sequence>
<feature type="transmembrane region" description="Helical" evidence="1">
    <location>
        <begin position="12"/>
        <end position="32"/>
    </location>
</feature>
<name>A0A4Z0Q4K0_9BACT</name>
<keyword evidence="1" id="KW-1133">Transmembrane helix</keyword>
<protein>
    <submittedName>
        <fullName evidence="2">Uncharacterized protein</fullName>
    </submittedName>
</protein>
<dbReference type="Proteomes" id="UP000297549">
    <property type="component" value="Unassembled WGS sequence"/>
</dbReference>
<dbReference type="AlphaFoldDB" id="A0A4Z0Q4K0"/>
<organism evidence="2 3">
    <name type="scientific">Hymenobacter aquaticus</name>
    <dbReference type="NCBI Taxonomy" id="1867101"/>
    <lineage>
        <taxon>Bacteria</taxon>
        <taxon>Pseudomonadati</taxon>
        <taxon>Bacteroidota</taxon>
        <taxon>Cytophagia</taxon>
        <taxon>Cytophagales</taxon>
        <taxon>Hymenobacteraceae</taxon>
        <taxon>Hymenobacter</taxon>
    </lineage>
</organism>
<dbReference type="RefSeq" id="WP_135461978.1">
    <property type="nucleotide sequence ID" value="NZ_SRLC01000001.1"/>
</dbReference>
<evidence type="ECO:0000256" key="1">
    <source>
        <dbReference type="SAM" id="Phobius"/>
    </source>
</evidence>
<accession>A0A4Z0Q4K0</accession>
<keyword evidence="1" id="KW-0472">Membrane</keyword>
<evidence type="ECO:0000313" key="2">
    <source>
        <dbReference type="EMBL" id="TGE24416.1"/>
    </source>
</evidence>
<reference evidence="2 3" key="1">
    <citation type="submission" date="2019-04" db="EMBL/GenBank/DDBJ databases">
        <authorList>
            <person name="Feng G."/>
            <person name="Zhang J."/>
            <person name="Zhu H."/>
        </authorList>
    </citation>
    <scope>NUCLEOTIDE SEQUENCE [LARGE SCALE GENOMIC DNA]</scope>
    <source>
        <strain evidence="2 3">JCM 31653</strain>
    </source>
</reference>